<accession>A0A1F7JG05</accession>
<evidence type="ECO:0000313" key="4">
    <source>
        <dbReference type="Proteomes" id="UP000177418"/>
    </source>
</evidence>
<dbReference type="InterPro" id="IPR029044">
    <property type="entry name" value="Nucleotide-diphossugar_trans"/>
</dbReference>
<reference evidence="3 4" key="1">
    <citation type="journal article" date="2016" name="Nat. Commun.">
        <title>Thousands of microbial genomes shed light on interconnected biogeochemical processes in an aquifer system.</title>
        <authorList>
            <person name="Anantharaman K."/>
            <person name="Brown C.T."/>
            <person name="Hug L.A."/>
            <person name="Sharon I."/>
            <person name="Castelle C.J."/>
            <person name="Probst A.J."/>
            <person name="Thomas B.C."/>
            <person name="Singh A."/>
            <person name="Wilkins M.J."/>
            <person name="Karaoz U."/>
            <person name="Brodie E.L."/>
            <person name="Williams K.H."/>
            <person name="Hubbard S.S."/>
            <person name="Banfield J.F."/>
        </authorList>
    </citation>
    <scope>NUCLEOTIDE SEQUENCE [LARGE SCALE GENOMIC DNA]</scope>
</reference>
<comment type="caution">
    <text evidence="3">The sequence shown here is derived from an EMBL/GenBank/DDBJ whole genome shotgun (WGS) entry which is preliminary data.</text>
</comment>
<dbReference type="Proteomes" id="UP000177418">
    <property type="component" value="Unassembled WGS sequence"/>
</dbReference>
<dbReference type="SUPFAM" id="SSF53448">
    <property type="entry name" value="Nucleotide-diphospho-sugar transferases"/>
    <property type="match status" value="1"/>
</dbReference>
<dbReference type="AlphaFoldDB" id="A0A1F7JG05"/>
<keyword evidence="1" id="KW-0472">Membrane</keyword>
<dbReference type="CDD" id="cd02511">
    <property type="entry name" value="Beta4Glucosyltransferase"/>
    <property type="match status" value="1"/>
</dbReference>
<proteinExistence type="predicted"/>
<evidence type="ECO:0000313" key="3">
    <source>
        <dbReference type="EMBL" id="OGK54561.1"/>
    </source>
</evidence>
<keyword evidence="1" id="KW-0812">Transmembrane</keyword>
<protein>
    <recommendedName>
        <fullName evidence="2">Glycosyltransferase 2-like domain-containing protein</fullName>
    </recommendedName>
</protein>
<dbReference type="InterPro" id="IPR001173">
    <property type="entry name" value="Glyco_trans_2-like"/>
</dbReference>
<feature type="domain" description="Glycosyltransferase 2-like" evidence="2">
    <location>
        <begin position="3"/>
        <end position="101"/>
    </location>
</feature>
<dbReference type="EMBL" id="MGAV01000014">
    <property type="protein sequence ID" value="OGK54561.1"/>
    <property type="molecule type" value="Genomic_DNA"/>
</dbReference>
<dbReference type="Gene3D" id="3.90.550.10">
    <property type="entry name" value="Spore Coat Polysaccharide Biosynthesis Protein SpsA, Chain A"/>
    <property type="match status" value="1"/>
</dbReference>
<dbReference type="PANTHER" id="PTHR43630:SF2">
    <property type="entry name" value="GLYCOSYLTRANSFERASE"/>
    <property type="match status" value="1"/>
</dbReference>
<name>A0A1F7JG05_9BACT</name>
<keyword evidence="1" id="KW-1133">Transmembrane helix</keyword>
<feature type="transmembrane region" description="Helical" evidence="1">
    <location>
        <begin position="233"/>
        <end position="259"/>
    </location>
</feature>
<gene>
    <name evidence="3" type="ORF">A3H78_01600</name>
</gene>
<evidence type="ECO:0000259" key="2">
    <source>
        <dbReference type="Pfam" id="PF00535"/>
    </source>
</evidence>
<dbReference type="Pfam" id="PF00535">
    <property type="entry name" value="Glycos_transf_2"/>
    <property type="match status" value="1"/>
</dbReference>
<organism evidence="3 4">
    <name type="scientific">Candidatus Roizmanbacteria bacterium RIFCSPLOWO2_02_FULL_36_11</name>
    <dbReference type="NCBI Taxonomy" id="1802071"/>
    <lineage>
        <taxon>Bacteria</taxon>
        <taxon>Candidatus Roizmaniibacteriota</taxon>
    </lineage>
</organism>
<sequence>MLSVIILAKNENESIKKTIESVSFADETLIIDDDSTDNTVKIAKEMGVRVIAHPLNNDFSKQRNFADIQAKGDWILHIDADEVITNALKEEIQEIVKTYKTFDEIPRQARDDIGVYDEEGKTEIYYIKRRDIWWGRELRFGEVYKAAHTGFIRLYKKGSGKWIGAIHESFQTEKKTGFLDSYLIHRPHPTVAIFLEQINKYSSSRAEELFKTGQQGNALKIIFFPFFKFWYNYLLRFGFLEGAAGFVYAFFMSFHSFLVQSKLYMMHHSK</sequence>
<dbReference type="PANTHER" id="PTHR43630">
    <property type="entry name" value="POLY-BETA-1,6-N-ACETYL-D-GLUCOSAMINE SYNTHASE"/>
    <property type="match status" value="1"/>
</dbReference>
<evidence type="ECO:0000256" key="1">
    <source>
        <dbReference type="SAM" id="Phobius"/>
    </source>
</evidence>